<sequence length="23" mass="2713">MQDGQLKKNTVMWMELGYANARK</sequence>
<dbReference type="EMBL" id="UINC01137244">
    <property type="protein sequence ID" value="SVD22468.1"/>
    <property type="molecule type" value="Genomic_DNA"/>
</dbReference>
<dbReference type="AlphaFoldDB" id="A0A382TM02"/>
<evidence type="ECO:0000313" key="1">
    <source>
        <dbReference type="EMBL" id="SVD22468.1"/>
    </source>
</evidence>
<reference evidence="1" key="1">
    <citation type="submission" date="2018-05" db="EMBL/GenBank/DDBJ databases">
        <authorList>
            <person name="Lanie J.A."/>
            <person name="Ng W.-L."/>
            <person name="Kazmierczak K.M."/>
            <person name="Andrzejewski T.M."/>
            <person name="Davidsen T.M."/>
            <person name="Wayne K.J."/>
            <person name="Tettelin H."/>
            <person name="Glass J.I."/>
            <person name="Rusch D."/>
            <person name="Podicherti R."/>
            <person name="Tsui H.-C.T."/>
            <person name="Winkler M.E."/>
        </authorList>
    </citation>
    <scope>NUCLEOTIDE SEQUENCE</scope>
</reference>
<organism evidence="1">
    <name type="scientific">marine metagenome</name>
    <dbReference type="NCBI Taxonomy" id="408172"/>
    <lineage>
        <taxon>unclassified sequences</taxon>
        <taxon>metagenomes</taxon>
        <taxon>ecological metagenomes</taxon>
    </lineage>
</organism>
<name>A0A382TM02_9ZZZZ</name>
<gene>
    <name evidence="1" type="ORF">METZ01_LOCUS375322</name>
</gene>
<proteinExistence type="predicted"/>
<accession>A0A382TM02</accession>
<protein>
    <submittedName>
        <fullName evidence="1">Uncharacterized protein</fullName>
    </submittedName>
</protein>